<dbReference type="AlphaFoldDB" id="A0A9W4DZZ0"/>
<name>A0A9W4DZZ0_9ACTN</name>
<reference evidence="1" key="1">
    <citation type="submission" date="2021-05" db="EMBL/GenBank/DDBJ databases">
        <authorList>
            <person name="Arsene-Ploetze F."/>
        </authorList>
    </citation>
    <scope>NUCLEOTIDE SEQUENCE</scope>
    <source>
        <strain evidence="1">DSM 42138</strain>
    </source>
</reference>
<protein>
    <submittedName>
        <fullName evidence="1">Uncharacterized protein</fullName>
    </submittedName>
</protein>
<evidence type="ECO:0000313" key="1">
    <source>
        <dbReference type="EMBL" id="CAG6396949.1"/>
    </source>
</evidence>
<dbReference type="Proteomes" id="UP001152519">
    <property type="component" value="Unassembled WGS sequence"/>
</dbReference>
<accession>A0A9W4DZZ0</accession>
<sequence>MSVGALLEGRLVEVAAVPGVEGGRAGSATWGSEVPGAVLPGAKAAKGGSSESVVGTGGEQLLCKPHQFSSVAGEFWILRKRYRGSQCSVAHDEVGVEKILGYGVEKRGAQGTQGFHVRIFKAVPPRGRQALVVGVEGEEMQPVQQSSA</sequence>
<evidence type="ECO:0000313" key="2">
    <source>
        <dbReference type="Proteomes" id="UP001152519"/>
    </source>
</evidence>
<dbReference type="EMBL" id="CAJSLV010000080">
    <property type="protein sequence ID" value="CAG6396949.1"/>
    <property type="molecule type" value="Genomic_DNA"/>
</dbReference>
<organism evidence="1 2">
    <name type="scientific">Actinacidiphila cocklensis</name>
    <dbReference type="NCBI Taxonomy" id="887465"/>
    <lineage>
        <taxon>Bacteria</taxon>
        <taxon>Bacillati</taxon>
        <taxon>Actinomycetota</taxon>
        <taxon>Actinomycetes</taxon>
        <taxon>Kitasatosporales</taxon>
        <taxon>Streptomycetaceae</taxon>
        <taxon>Actinacidiphila</taxon>
    </lineage>
</organism>
<proteinExistence type="predicted"/>
<keyword evidence="2" id="KW-1185">Reference proteome</keyword>
<gene>
    <name evidence="1" type="ORF">SCOCK_490061</name>
</gene>
<comment type="caution">
    <text evidence="1">The sequence shown here is derived from an EMBL/GenBank/DDBJ whole genome shotgun (WGS) entry which is preliminary data.</text>
</comment>